<protein>
    <submittedName>
        <fullName evidence="1">Uncharacterized protein</fullName>
    </submittedName>
</protein>
<dbReference type="InterPro" id="IPR032675">
    <property type="entry name" value="LRR_dom_sf"/>
</dbReference>
<name>A0ABP9Y783_9FUNG</name>
<dbReference type="Gene3D" id="3.80.10.10">
    <property type="entry name" value="Ribonuclease Inhibitor"/>
    <property type="match status" value="1"/>
</dbReference>
<gene>
    <name evidence="1" type="ORF">HPULCUR_008307</name>
</gene>
<keyword evidence="2" id="KW-1185">Reference proteome</keyword>
<evidence type="ECO:0000313" key="2">
    <source>
        <dbReference type="Proteomes" id="UP001476247"/>
    </source>
</evidence>
<accession>A0ABP9Y783</accession>
<dbReference type="EMBL" id="BAABUJ010000025">
    <property type="protein sequence ID" value="GAA5802832.1"/>
    <property type="molecule type" value="Genomic_DNA"/>
</dbReference>
<proteinExistence type="predicted"/>
<dbReference type="SUPFAM" id="SSF52047">
    <property type="entry name" value="RNI-like"/>
    <property type="match status" value="1"/>
</dbReference>
<sequence>MTVVPTLYSICFDYIKVHTEEIVSLDGIPYKPVVENLIDFLVTSEVPLNSSILSVISDSHSKSLRSANSRWTQLNYDSKINSVYPELKAISLKFPKFITHLKIGKTDLEDNDIFLLSNFTNLKVLDFQQNQNITDRTVSYITTMSLNISNGRGLPYLEELYFDHVRGITDKSLKFFAKMTGICYLSLSGTQVTKEVAETYLTSQGYRISSPRPQDGMIGQFTHLKMLSFIDRLSDDIVPAGMRTRYFRSTIDTRRIPLLEFKRDFTQPVLKKEPPKAPEKRPIKRQRLIATDFFAMVESELANDSRD</sequence>
<reference evidence="1 2" key="1">
    <citation type="submission" date="2024-04" db="EMBL/GenBank/DDBJ databases">
        <title>genome sequences of Mucor flavus KT1a and Helicostylum pulchrum KT1b strains isolation_sourced from the surface of a dry-aged beef.</title>
        <authorList>
            <person name="Toyotome T."/>
            <person name="Hosono M."/>
            <person name="Torimaru M."/>
            <person name="Fukuda K."/>
            <person name="Mikami N."/>
        </authorList>
    </citation>
    <scope>NUCLEOTIDE SEQUENCE [LARGE SCALE GENOMIC DNA]</scope>
    <source>
        <strain evidence="1 2">KT1b</strain>
    </source>
</reference>
<organism evidence="1 2">
    <name type="scientific">Helicostylum pulchrum</name>
    <dbReference type="NCBI Taxonomy" id="562976"/>
    <lineage>
        <taxon>Eukaryota</taxon>
        <taxon>Fungi</taxon>
        <taxon>Fungi incertae sedis</taxon>
        <taxon>Mucoromycota</taxon>
        <taxon>Mucoromycotina</taxon>
        <taxon>Mucoromycetes</taxon>
        <taxon>Mucorales</taxon>
        <taxon>Mucorineae</taxon>
        <taxon>Mucoraceae</taxon>
        <taxon>Helicostylum</taxon>
    </lineage>
</organism>
<evidence type="ECO:0000313" key="1">
    <source>
        <dbReference type="EMBL" id="GAA5802832.1"/>
    </source>
</evidence>
<dbReference type="Proteomes" id="UP001476247">
    <property type="component" value="Unassembled WGS sequence"/>
</dbReference>
<comment type="caution">
    <text evidence="1">The sequence shown here is derived from an EMBL/GenBank/DDBJ whole genome shotgun (WGS) entry which is preliminary data.</text>
</comment>